<dbReference type="AlphaFoldDB" id="A0AA37TMR6"/>
<keyword evidence="1" id="KW-0732">Signal</keyword>
<dbReference type="EMBL" id="BSPO01000003">
    <property type="protein sequence ID" value="GLS84494.1"/>
    <property type="molecule type" value="Genomic_DNA"/>
</dbReference>
<feature type="domain" description="Spondin" evidence="2">
    <location>
        <begin position="61"/>
        <end position="176"/>
    </location>
</feature>
<proteinExistence type="predicted"/>
<dbReference type="InterPro" id="IPR009465">
    <property type="entry name" value="Spondin_N"/>
</dbReference>
<accession>A0AA37TMR6</accession>
<comment type="caution">
    <text evidence="3">The sequence shown here is derived from an EMBL/GenBank/DDBJ whole genome shotgun (WGS) entry which is preliminary data.</text>
</comment>
<dbReference type="Gene3D" id="2.60.40.2130">
    <property type="entry name" value="F-spondin domain"/>
    <property type="match status" value="1"/>
</dbReference>
<feature type="chain" id="PRO_5041413832" description="Spondin domain-containing protein" evidence="1">
    <location>
        <begin position="26"/>
        <end position="241"/>
    </location>
</feature>
<feature type="signal peptide" evidence="1">
    <location>
        <begin position="1"/>
        <end position="25"/>
    </location>
</feature>
<evidence type="ECO:0000313" key="3">
    <source>
        <dbReference type="EMBL" id="GLS84494.1"/>
    </source>
</evidence>
<protein>
    <recommendedName>
        <fullName evidence="2">Spondin domain-containing protein</fullName>
    </recommendedName>
</protein>
<gene>
    <name evidence="3" type="ORF">GCM10007894_24710</name>
</gene>
<evidence type="ECO:0000259" key="2">
    <source>
        <dbReference type="Pfam" id="PF06468"/>
    </source>
</evidence>
<dbReference type="RefSeq" id="WP_095500409.1">
    <property type="nucleotide sequence ID" value="NZ_BSPO01000003.1"/>
</dbReference>
<reference evidence="3 4" key="1">
    <citation type="journal article" date="2014" name="Int. J. Syst. Evol. Microbiol.">
        <title>Complete genome sequence of Corynebacterium casei LMG S-19264T (=DSM 44701T), isolated from a smear-ripened cheese.</title>
        <authorList>
            <consortium name="US DOE Joint Genome Institute (JGI-PGF)"/>
            <person name="Walter F."/>
            <person name="Albersmeier A."/>
            <person name="Kalinowski J."/>
            <person name="Ruckert C."/>
        </authorList>
    </citation>
    <scope>NUCLEOTIDE SEQUENCE [LARGE SCALE GENOMIC DNA]</scope>
    <source>
        <strain evidence="3 4">NBRC 112785</strain>
    </source>
</reference>
<keyword evidence="4" id="KW-1185">Reference proteome</keyword>
<dbReference type="InterPro" id="IPR038678">
    <property type="entry name" value="Spondin_N_sf"/>
</dbReference>
<organism evidence="3 4">
    <name type="scientific">Paraferrimonas haliotis</name>
    <dbReference type="NCBI Taxonomy" id="2013866"/>
    <lineage>
        <taxon>Bacteria</taxon>
        <taxon>Pseudomonadati</taxon>
        <taxon>Pseudomonadota</taxon>
        <taxon>Gammaproteobacteria</taxon>
        <taxon>Alteromonadales</taxon>
        <taxon>Ferrimonadaceae</taxon>
        <taxon>Paraferrimonas</taxon>
    </lineage>
</organism>
<dbReference type="NCBIfam" id="NF038123">
    <property type="entry name" value="NF038123_dom"/>
    <property type="match status" value="1"/>
</dbReference>
<evidence type="ECO:0000256" key="1">
    <source>
        <dbReference type="SAM" id="SignalP"/>
    </source>
</evidence>
<evidence type="ECO:0000313" key="4">
    <source>
        <dbReference type="Proteomes" id="UP001157439"/>
    </source>
</evidence>
<sequence length="241" mass="25544">MTILTSTNKRLLAIALMTAALTACGDDDDDNGDDPVVMPPPAMTQTYQITLVNLTANQPMSPATVVSHPDSIALWTTGEMASETLEMMAEGGDGSGFAELEQVLASTSADGMLMPGDSQNIEFELTAEQVDQLSFTTMLVNTNDAFTGLNGFDFSALAVDEQQAFMLNAYDAGTEANSEVKGSIPGPADGGEGFNAERDDVDRVFLHSGVISQADGLMDSVLMPSHRFDNPVLAVHITRTK</sequence>
<dbReference type="Proteomes" id="UP001157439">
    <property type="component" value="Unassembled WGS sequence"/>
</dbReference>
<dbReference type="Pfam" id="PF06468">
    <property type="entry name" value="Spond_N"/>
    <property type="match status" value="1"/>
</dbReference>
<name>A0AA37TMR6_9GAMM</name>